<keyword evidence="5" id="KW-1003">Cell membrane</keyword>
<dbReference type="FunFam" id="3.40.50.720:FF:000036">
    <property type="entry name" value="Glutathione-regulated potassium-efflux system protein KefB"/>
    <property type="match status" value="1"/>
</dbReference>
<dbReference type="GO" id="GO:1902600">
    <property type="term" value="P:proton transmembrane transport"/>
    <property type="evidence" value="ECO:0007669"/>
    <property type="project" value="InterPro"/>
</dbReference>
<dbReference type="InterPro" id="IPR036291">
    <property type="entry name" value="NAD(P)-bd_dom_sf"/>
</dbReference>
<dbReference type="Proteomes" id="UP000001108">
    <property type="component" value="Chromosome"/>
</dbReference>
<feature type="transmembrane region" description="Helical" evidence="12">
    <location>
        <begin position="189"/>
        <end position="210"/>
    </location>
</feature>
<keyword evidence="6" id="KW-0633">Potassium transport</keyword>
<dbReference type="GO" id="GO:0015079">
    <property type="term" value="F:potassium ion transmembrane transporter activity"/>
    <property type="evidence" value="ECO:0007669"/>
    <property type="project" value="InterPro"/>
</dbReference>
<dbReference type="OrthoDB" id="9781411at2"/>
<feature type="transmembrane region" description="Helical" evidence="12">
    <location>
        <begin position="35"/>
        <end position="53"/>
    </location>
</feature>
<comment type="similarity">
    <text evidence="2">Belongs to the monovalent cation:proton antiporter 2 (CPA2) transporter (TC 2.A.37) family.</text>
</comment>
<feature type="transmembrane region" description="Helical" evidence="12">
    <location>
        <begin position="303"/>
        <end position="325"/>
    </location>
</feature>
<protein>
    <submittedName>
        <fullName evidence="14">Potassium efflux system protein</fullName>
    </submittedName>
</protein>
<gene>
    <name evidence="14" type="ordered locus">Smed_1212</name>
</gene>
<feature type="transmembrane region" description="Helical" evidence="12">
    <location>
        <begin position="12"/>
        <end position="28"/>
    </location>
</feature>
<evidence type="ECO:0000256" key="5">
    <source>
        <dbReference type="ARBA" id="ARBA00022475"/>
    </source>
</evidence>
<dbReference type="Gene3D" id="1.20.1530.20">
    <property type="match status" value="1"/>
</dbReference>
<dbReference type="PRINTS" id="PR00335">
    <property type="entry name" value="KUPTAKETRKA"/>
</dbReference>
<dbReference type="InterPro" id="IPR006036">
    <property type="entry name" value="K_uptake_TrkA"/>
</dbReference>
<dbReference type="GO" id="GO:0012505">
    <property type="term" value="C:endomembrane system"/>
    <property type="evidence" value="ECO:0007669"/>
    <property type="project" value="UniProtKB-SubCell"/>
</dbReference>
<dbReference type="PANTHER" id="PTHR46157:SF8">
    <property type="entry name" value="GLUTATHIONE-REGULATED POTASSIUM-EFFLUX SYSTEM PROTEIN"/>
    <property type="match status" value="1"/>
</dbReference>
<feature type="domain" description="RCK N-terminal" evidence="13">
    <location>
        <begin position="406"/>
        <end position="522"/>
    </location>
</feature>
<dbReference type="Pfam" id="PF02254">
    <property type="entry name" value="TrkA_N"/>
    <property type="match status" value="1"/>
</dbReference>
<keyword evidence="11 12" id="KW-0472">Membrane</keyword>
<evidence type="ECO:0000256" key="12">
    <source>
        <dbReference type="SAM" id="Phobius"/>
    </source>
</evidence>
<evidence type="ECO:0000259" key="13">
    <source>
        <dbReference type="PROSITE" id="PS51201"/>
    </source>
</evidence>
<dbReference type="eggNOG" id="COG1226">
    <property type="taxonomic scope" value="Bacteria"/>
</dbReference>
<evidence type="ECO:0000256" key="1">
    <source>
        <dbReference type="ARBA" id="ARBA00004127"/>
    </source>
</evidence>
<evidence type="ECO:0000256" key="2">
    <source>
        <dbReference type="ARBA" id="ARBA00005551"/>
    </source>
</evidence>
<evidence type="ECO:0000313" key="15">
    <source>
        <dbReference type="Proteomes" id="UP000001108"/>
    </source>
</evidence>
<evidence type="ECO:0000256" key="9">
    <source>
        <dbReference type="ARBA" id="ARBA00022989"/>
    </source>
</evidence>
<keyword evidence="4" id="KW-0050">Antiport</keyword>
<keyword evidence="10" id="KW-0406">Ion transport</keyword>
<organism evidence="14 15">
    <name type="scientific">Sinorhizobium medicae (strain WSM419)</name>
    <name type="common">Ensifer medicae</name>
    <dbReference type="NCBI Taxonomy" id="366394"/>
    <lineage>
        <taxon>Bacteria</taxon>
        <taxon>Pseudomonadati</taxon>
        <taxon>Pseudomonadota</taxon>
        <taxon>Alphaproteobacteria</taxon>
        <taxon>Hyphomicrobiales</taxon>
        <taxon>Rhizobiaceae</taxon>
        <taxon>Sinorhizobium/Ensifer group</taxon>
        <taxon>Sinorhizobium</taxon>
    </lineage>
</organism>
<keyword evidence="7 12" id="KW-0812">Transmembrane</keyword>
<dbReference type="KEGG" id="smd:Smed_1212"/>
<dbReference type="EMBL" id="CP000738">
    <property type="protein sequence ID" value="ABR60062.1"/>
    <property type="molecule type" value="Genomic_DNA"/>
</dbReference>
<dbReference type="eggNOG" id="COG0475">
    <property type="taxonomic scope" value="Bacteria"/>
</dbReference>
<feature type="transmembrane region" description="Helical" evidence="12">
    <location>
        <begin position="90"/>
        <end position="114"/>
    </location>
</feature>
<dbReference type="GO" id="GO:0015297">
    <property type="term" value="F:antiporter activity"/>
    <property type="evidence" value="ECO:0007669"/>
    <property type="project" value="UniProtKB-KW"/>
</dbReference>
<dbReference type="InterPro" id="IPR003148">
    <property type="entry name" value="RCK_N"/>
</dbReference>
<dbReference type="AlphaFoldDB" id="A6U8T2"/>
<dbReference type="InterPro" id="IPR038770">
    <property type="entry name" value="Na+/solute_symporter_sf"/>
</dbReference>
<dbReference type="NCBIfam" id="TIGR00932">
    <property type="entry name" value="2a37"/>
    <property type="match status" value="1"/>
</dbReference>
<sequence>MAVESHGPDLLPVIALLGAGVVAATVFKRSGLGSVLGYLAAGVVIGPFGLRVFQEPASILHFAELGVVMFLFLIGLEMRPSRLWGLRRQIFGLGVLQVGVCILCLTAVGMATGFPVAPSFVAGTGFVLTSTAIVMQLLEERGTISTPPGQRIVAILLLEDLAIVPLLALVAFLAPIVPGTTSSAQGIDWIAIGVGVAAIAGVVVSGLYLLNPLFGLIAGAQAREVMTAAALLVVLGAAYVMQLGGLSMAMGAFLAGVLLSESTFRHQLEVDIEPFRGILLGLFFLAVGMSLELGVVAADWELIAFYVAAFMIVKGLAVYGCARLLKSTHWEAAERAVLMAQGGEFAFVLYASALSFGIISSDQNAVLTAIVILSMVLTPLLVLILKRFEGASSSRVDGYAISGNLRGTVLIIGFGRVGQIVSQLLLSRGHEISIIDTDVEMINIAREFQFDVYYGDGTRLDILETAGAGEAKVIAVCVDNGDDVTAIVRLLKAEFPLATIVARATDRRHALDLVRSGADVQIRETFESAMALGNKALEILGATPEEMSNLAKGFRERDGARLELELVGGMYAGREFFSGRTHASKITAEIDASEKMRDFRSTP</sequence>
<evidence type="ECO:0000256" key="3">
    <source>
        <dbReference type="ARBA" id="ARBA00022448"/>
    </source>
</evidence>
<reference evidence="14 15" key="2">
    <citation type="journal article" date="2010" name="Stand. Genomic Sci.">
        <title>Complete genome sequence of the Medicago microsymbiont Ensifer (Sinorhizobium) medicae strain WSM419.</title>
        <authorList>
            <person name="Reeve W."/>
            <person name="Chain P."/>
            <person name="O'Hara G."/>
            <person name="Ardley J."/>
            <person name="Nandesena K."/>
            <person name="Brau L."/>
            <person name="Tiwari R."/>
            <person name="Malfatti S."/>
            <person name="Kiss H."/>
            <person name="Lapidus A."/>
            <person name="Copeland A."/>
            <person name="Nolan M."/>
            <person name="Land M."/>
            <person name="Hauser L."/>
            <person name="Chang Y.J."/>
            <person name="Ivanova N."/>
            <person name="Mavromatis K."/>
            <person name="Markowitz V."/>
            <person name="Kyrpides N."/>
            <person name="Gollagher M."/>
            <person name="Yates R."/>
            <person name="Dilworth M."/>
            <person name="Howieson J."/>
        </authorList>
    </citation>
    <scope>NUCLEOTIDE SEQUENCE [LARGE SCALE GENOMIC DNA]</scope>
    <source>
        <strain evidence="14 15">WSM419</strain>
    </source>
</reference>
<dbReference type="Gene3D" id="3.40.50.720">
    <property type="entry name" value="NAD(P)-binding Rossmann-like Domain"/>
    <property type="match status" value="1"/>
</dbReference>
<dbReference type="InterPro" id="IPR006153">
    <property type="entry name" value="Cation/H_exchanger_TM"/>
</dbReference>
<feature type="transmembrane region" description="Helical" evidence="12">
    <location>
        <begin position="151"/>
        <end position="177"/>
    </location>
</feature>
<evidence type="ECO:0000256" key="11">
    <source>
        <dbReference type="ARBA" id="ARBA00023136"/>
    </source>
</evidence>
<dbReference type="HOGENOM" id="CLU_005126_9_3_5"/>
<keyword evidence="3" id="KW-0813">Transport</keyword>
<dbReference type="RefSeq" id="WP_011975380.1">
    <property type="nucleotide sequence ID" value="NC_009636.1"/>
</dbReference>
<feature type="transmembrane region" description="Helical" evidence="12">
    <location>
        <begin position="120"/>
        <end position="139"/>
    </location>
</feature>
<dbReference type="PANTHER" id="PTHR46157">
    <property type="entry name" value="K(+) EFFLUX ANTIPORTER 3, CHLOROPLASTIC"/>
    <property type="match status" value="1"/>
</dbReference>
<evidence type="ECO:0000313" key="14">
    <source>
        <dbReference type="EMBL" id="ABR60062.1"/>
    </source>
</evidence>
<dbReference type="InterPro" id="IPR004771">
    <property type="entry name" value="K/H_exchanger"/>
</dbReference>
<dbReference type="SUPFAM" id="SSF51735">
    <property type="entry name" value="NAD(P)-binding Rossmann-fold domains"/>
    <property type="match status" value="1"/>
</dbReference>
<dbReference type="GO" id="GO:0005886">
    <property type="term" value="C:plasma membrane"/>
    <property type="evidence" value="ECO:0007669"/>
    <property type="project" value="InterPro"/>
</dbReference>
<dbReference type="Pfam" id="PF00999">
    <property type="entry name" value="Na_H_Exchanger"/>
    <property type="match status" value="1"/>
</dbReference>
<keyword evidence="9 12" id="KW-1133">Transmembrane helix</keyword>
<feature type="transmembrane region" description="Helical" evidence="12">
    <location>
        <begin position="59"/>
        <end position="78"/>
    </location>
</feature>
<dbReference type="PROSITE" id="PS51201">
    <property type="entry name" value="RCK_N"/>
    <property type="match status" value="1"/>
</dbReference>
<feature type="transmembrane region" description="Helical" evidence="12">
    <location>
        <begin position="337"/>
        <end position="359"/>
    </location>
</feature>
<evidence type="ECO:0000256" key="8">
    <source>
        <dbReference type="ARBA" id="ARBA00022958"/>
    </source>
</evidence>
<dbReference type="STRING" id="366394.Smed_1212"/>
<evidence type="ECO:0000256" key="10">
    <source>
        <dbReference type="ARBA" id="ARBA00023065"/>
    </source>
</evidence>
<keyword evidence="8" id="KW-0630">Potassium</keyword>
<accession>A6U8T2</accession>
<evidence type="ECO:0000256" key="6">
    <source>
        <dbReference type="ARBA" id="ARBA00022538"/>
    </source>
</evidence>
<evidence type="ECO:0000256" key="7">
    <source>
        <dbReference type="ARBA" id="ARBA00022692"/>
    </source>
</evidence>
<name>A6U8T2_SINMW</name>
<evidence type="ECO:0000256" key="4">
    <source>
        <dbReference type="ARBA" id="ARBA00022449"/>
    </source>
</evidence>
<feature type="transmembrane region" description="Helical" evidence="12">
    <location>
        <begin position="365"/>
        <end position="385"/>
    </location>
</feature>
<proteinExistence type="inferred from homology"/>
<comment type="subcellular location">
    <subcellularLocation>
        <location evidence="1">Endomembrane system</location>
        <topology evidence="1">Multi-pass membrane protein</topology>
    </subcellularLocation>
</comment>
<feature type="transmembrane region" description="Helical" evidence="12">
    <location>
        <begin position="276"/>
        <end position="297"/>
    </location>
</feature>
<reference evidence="15" key="1">
    <citation type="submission" date="2007-06" db="EMBL/GenBank/DDBJ databases">
        <title>Complete sequence of Sinorhizobium medicae WSM419 chromosome.</title>
        <authorList>
            <consortium name="US DOE Joint Genome Institute"/>
            <person name="Copeland A."/>
            <person name="Lucas S."/>
            <person name="Lapidus A."/>
            <person name="Barry K."/>
            <person name="Glavina del Rio T."/>
            <person name="Dalin E."/>
            <person name="Tice H."/>
            <person name="Pitluck S."/>
            <person name="Chain P."/>
            <person name="Malfatti S."/>
            <person name="Shin M."/>
            <person name="Vergez L."/>
            <person name="Schmutz J."/>
            <person name="Larimer F."/>
            <person name="Land M."/>
            <person name="Hauser L."/>
            <person name="Kyrpides N."/>
            <person name="Mikhailova N."/>
            <person name="Reeve W.G."/>
            <person name="Richardson P."/>
        </authorList>
    </citation>
    <scope>NUCLEOTIDE SEQUENCE [LARGE SCALE GENOMIC DNA]</scope>
    <source>
        <strain evidence="15">WSM419</strain>
    </source>
</reference>
<dbReference type="PATRIC" id="fig|366394.8.peg.4345"/>